<dbReference type="Proteomes" id="UP001366060">
    <property type="component" value="Unassembled WGS sequence"/>
</dbReference>
<evidence type="ECO:0000313" key="2">
    <source>
        <dbReference type="Proteomes" id="UP001366060"/>
    </source>
</evidence>
<dbReference type="EMBL" id="JBAKBA010000001">
    <property type="protein sequence ID" value="MEL0657695.1"/>
    <property type="molecule type" value="Genomic_DNA"/>
</dbReference>
<organism evidence="1 2">
    <name type="scientific">Psychromonas arctica</name>
    <dbReference type="NCBI Taxonomy" id="168275"/>
    <lineage>
        <taxon>Bacteria</taxon>
        <taxon>Pseudomonadati</taxon>
        <taxon>Pseudomonadota</taxon>
        <taxon>Gammaproteobacteria</taxon>
        <taxon>Alteromonadales</taxon>
        <taxon>Psychromonadaceae</taxon>
        <taxon>Psychromonas</taxon>
    </lineage>
</organism>
<sequence>MAQSLLFRDYIYPVTSPDLLKKPEYLNKTILLHDSLPQAKFRTIGLDGYPN</sequence>
<keyword evidence="2" id="KW-1185">Reference proteome</keyword>
<protein>
    <submittedName>
        <fullName evidence="1">Uncharacterized protein</fullName>
    </submittedName>
</protein>
<name>A0ABU9H751_9GAMM</name>
<gene>
    <name evidence="1" type="ORF">V6255_00980</name>
</gene>
<reference evidence="1 2" key="1">
    <citation type="submission" date="2024-02" db="EMBL/GenBank/DDBJ databases">
        <title>Bacteria isolated from the canopy kelp, Nereocystis luetkeana.</title>
        <authorList>
            <person name="Pfister C.A."/>
            <person name="Younker I.T."/>
            <person name="Light S.H."/>
        </authorList>
    </citation>
    <scope>NUCLEOTIDE SEQUENCE [LARGE SCALE GENOMIC DNA]</scope>
    <source>
        <strain evidence="1 2">TI.2.07</strain>
    </source>
</reference>
<proteinExistence type="predicted"/>
<evidence type="ECO:0000313" key="1">
    <source>
        <dbReference type="EMBL" id="MEL0657695.1"/>
    </source>
</evidence>
<dbReference type="RefSeq" id="WP_341626457.1">
    <property type="nucleotide sequence ID" value="NZ_JBAKBA010000001.1"/>
</dbReference>
<comment type="caution">
    <text evidence="1">The sequence shown here is derived from an EMBL/GenBank/DDBJ whole genome shotgun (WGS) entry which is preliminary data.</text>
</comment>
<accession>A0ABU9H751</accession>